<dbReference type="Pfam" id="PF07610">
    <property type="entry name" value="DUF1573"/>
    <property type="match status" value="2"/>
</dbReference>
<proteinExistence type="predicted"/>
<gene>
    <name evidence="2" type="ORF">QVH07_05655</name>
</gene>
<reference evidence="2" key="1">
    <citation type="submission" date="2023-06" db="EMBL/GenBank/DDBJ databases">
        <title>Robiginitalea aurantiacus sp. nov. and Algoriphagus sediminis sp. nov., isolated from coastal sediment.</title>
        <authorList>
            <person name="Zhou Z.Y."/>
            <person name="An J."/>
            <person name="Jia Y.W."/>
            <person name="Du Z.J."/>
        </authorList>
    </citation>
    <scope>NUCLEOTIDE SEQUENCE</scope>
    <source>
        <strain evidence="2">C2-7</strain>
    </source>
</reference>
<dbReference type="PANTHER" id="PTHR37833">
    <property type="entry name" value="LIPOPROTEIN-RELATED"/>
    <property type="match status" value="1"/>
</dbReference>
<dbReference type="RefSeq" id="WP_289999181.1">
    <property type="nucleotide sequence ID" value="NZ_JAUEPH010000002.1"/>
</dbReference>
<keyword evidence="1" id="KW-0732">Signal</keyword>
<evidence type="ECO:0000313" key="3">
    <source>
        <dbReference type="Proteomes" id="UP001171916"/>
    </source>
</evidence>
<dbReference type="Gene3D" id="2.60.40.10">
    <property type="entry name" value="Immunoglobulins"/>
    <property type="match status" value="2"/>
</dbReference>
<evidence type="ECO:0000313" key="2">
    <source>
        <dbReference type="EMBL" id="MDN3203621.1"/>
    </source>
</evidence>
<name>A0ABT7YB00_9BACT</name>
<sequence length="363" mass="40635">MTRSQLFTLFFLILSLFSIHSIAQESIANKAVWEVNRIDLGTILAEEGKKIAEFKFTHTADSILLIEEVLTDCGCATANFTRDSLSRGGEGLVQIEFDPISAVGDFERMVIVKGNLQSLEDTLYIEGHSIPYPDNPLIDYPVKKLDLGFRQGKVRVGNVYTNEPKLKTVEVFNFGAETIYADSIAISGAEHIGVIKASDSIPAQGRGLISLSYDGLKKGDLGFFEDQVFLKWNSSDSVIVDVIADVFEYFPPVEKANFRKVPQLSISRKEIDWGDIDDSEVKEEEIILTNRGQEILEIRKVQGNCTCMRLEMNDDKIAPGQSLILKVIFDPSGRFGRDQRNIYVFSNDPINPIQSLILKSRIQ</sequence>
<dbReference type="InterPro" id="IPR011467">
    <property type="entry name" value="DUF1573"/>
</dbReference>
<dbReference type="Proteomes" id="UP001171916">
    <property type="component" value="Unassembled WGS sequence"/>
</dbReference>
<dbReference type="EMBL" id="JAUEPH010000002">
    <property type="protein sequence ID" value="MDN3203621.1"/>
    <property type="molecule type" value="Genomic_DNA"/>
</dbReference>
<dbReference type="InterPro" id="IPR013783">
    <property type="entry name" value="Ig-like_fold"/>
</dbReference>
<keyword evidence="3" id="KW-1185">Reference proteome</keyword>
<feature type="signal peptide" evidence="1">
    <location>
        <begin position="1"/>
        <end position="23"/>
    </location>
</feature>
<comment type="caution">
    <text evidence="2">The sequence shown here is derived from an EMBL/GenBank/DDBJ whole genome shotgun (WGS) entry which is preliminary data.</text>
</comment>
<feature type="chain" id="PRO_5046430778" evidence="1">
    <location>
        <begin position="24"/>
        <end position="363"/>
    </location>
</feature>
<organism evidence="2 3">
    <name type="scientific">Algoriphagus sediminis</name>
    <dbReference type="NCBI Taxonomy" id="3057113"/>
    <lineage>
        <taxon>Bacteria</taxon>
        <taxon>Pseudomonadati</taxon>
        <taxon>Bacteroidota</taxon>
        <taxon>Cytophagia</taxon>
        <taxon>Cytophagales</taxon>
        <taxon>Cyclobacteriaceae</taxon>
        <taxon>Algoriphagus</taxon>
    </lineage>
</organism>
<dbReference type="PANTHER" id="PTHR37833:SF1">
    <property type="entry name" value="SIGNAL PEPTIDE PROTEIN"/>
    <property type="match status" value="1"/>
</dbReference>
<accession>A0ABT7YB00</accession>
<evidence type="ECO:0000256" key="1">
    <source>
        <dbReference type="SAM" id="SignalP"/>
    </source>
</evidence>
<protein>
    <submittedName>
        <fullName evidence="2">DUF1573 domain-containing protein</fullName>
    </submittedName>
</protein>